<dbReference type="AlphaFoldDB" id="A0A8T0GG37"/>
<evidence type="ECO:0000313" key="10">
    <source>
        <dbReference type="EMBL" id="KAG0557139.1"/>
    </source>
</evidence>
<evidence type="ECO:0000256" key="6">
    <source>
        <dbReference type="ARBA" id="ARBA00022989"/>
    </source>
</evidence>
<dbReference type="EMBL" id="CM026432">
    <property type="protein sequence ID" value="KAG0557139.1"/>
    <property type="molecule type" value="Genomic_DNA"/>
</dbReference>
<proteinExistence type="inferred from homology"/>
<dbReference type="PROSITE" id="PS50920">
    <property type="entry name" value="SOLCAR"/>
    <property type="match status" value="3"/>
</dbReference>
<dbReference type="InterPro" id="IPR023395">
    <property type="entry name" value="MCP_dom_sf"/>
</dbReference>
<sequence length="375" mass="41424">MVEGNVVSQGLQTPAASTKGFFSWREFAWGALASGFGETLMHPVDTLKTRIQSGHSGVTLQKQSDIGHALKNIVAMDGVRALYRGVVPGLTGSMITGATYFGFIESTKDWLEHERPNLAGPWAHFCAGAMGDTIGSVVYVPCEVLKQRMQIQGSSKGWHQRHEVSSRVLTPSLQYYTGLLHAGRVVFKYEGFSGLYAGYLSTLARDVPFAGFQIMLYEGMRKATVYGRRNWAVAPAAGGPKHEFSSWEELIMGGTAGGLSAFLTTPMDVLKTRLQIQGSRIRYKGWFDAWHQIWRHEGVKGFFRGAVPRVLWFVPASAVSFMAVEWLRKEFNTQTTVHIDSQSVHPDDTLSSLSSQAQIDSIRVNPASKQKAFEP</sequence>
<accession>A0A8T0GG37</accession>
<evidence type="ECO:0000256" key="9">
    <source>
        <dbReference type="RuleBase" id="RU000488"/>
    </source>
</evidence>
<feature type="repeat" description="Solcar" evidence="8">
    <location>
        <begin position="244"/>
        <end position="330"/>
    </location>
</feature>
<protein>
    <recommendedName>
        <fullName evidence="12">Mitochondrial carrier protein</fullName>
    </recommendedName>
</protein>
<evidence type="ECO:0000313" key="11">
    <source>
        <dbReference type="Proteomes" id="UP000822688"/>
    </source>
</evidence>
<dbReference type="Pfam" id="PF00153">
    <property type="entry name" value="Mito_carr"/>
    <property type="match status" value="3"/>
</dbReference>
<dbReference type="Proteomes" id="UP000822688">
    <property type="component" value="Chromosome 11"/>
</dbReference>
<comment type="caution">
    <text evidence="10">The sequence shown here is derived from an EMBL/GenBank/DDBJ whole genome shotgun (WGS) entry which is preliminary data.</text>
</comment>
<keyword evidence="11" id="KW-1185">Reference proteome</keyword>
<evidence type="ECO:0000256" key="2">
    <source>
        <dbReference type="ARBA" id="ARBA00006375"/>
    </source>
</evidence>
<feature type="repeat" description="Solcar" evidence="8">
    <location>
        <begin position="119"/>
        <end position="223"/>
    </location>
</feature>
<dbReference type="InterPro" id="IPR018108">
    <property type="entry name" value="MCP_transmembrane"/>
</dbReference>
<reference evidence="10 11" key="1">
    <citation type="submission" date="2020-06" db="EMBL/GenBank/DDBJ databases">
        <title>WGS assembly of Ceratodon purpureus strain R40.</title>
        <authorList>
            <person name="Carey S.B."/>
            <person name="Jenkins J."/>
            <person name="Shu S."/>
            <person name="Lovell J.T."/>
            <person name="Sreedasyam A."/>
            <person name="Maumus F."/>
            <person name="Tiley G.P."/>
            <person name="Fernandez-Pozo N."/>
            <person name="Barry K."/>
            <person name="Chen C."/>
            <person name="Wang M."/>
            <person name="Lipzen A."/>
            <person name="Daum C."/>
            <person name="Saski C.A."/>
            <person name="Payton A.C."/>
            <person name="Mcbreen J.C."/>
            <person name="Conrad R.E."/>
            <person name="Kollar L.M."/>
            <person name="Olsson S."/>
            <person name="Huttunen S."/>
            <person name="Landis J.B."/>
            <person name="Wickett N.J."/>
            <person name="Johnson M.G."/>
            <person name="Rensing S.A."/>
            <person name="Grimwood J."/>
            <person name="Schmutz J."/>
            <person name="Mcdaniel S.F."/>
        </authorList>
    </citation>
    <scope>NUCLEOTIDE SEQUENCE [LARGE SCALE GENOMIC DNA]</scope>
    <source>
        <strain evidence="10 11">R40</strain>
    </source>
</reference>
<evidence type="ECO:0000256" key="5">
    <source>
        <dbReference type="ARBA" id="ARBA00022737"/>
    </source>
</evidence>
<gene>
    <name evidence="10" type="ORF">KC19_11G105200</name>
</gene>
<dbReference type="SUPFAM" id="SSF103506">
    <property type="entry name" value="Mitochondrial carrier"/>
    <property type="match status" value="1"/>
</dbReference>
<keyword evidence="3 9" id="KW-0813">Transport</keyword>
<comment type="subcellular location">
    <subcellularLocation>
        <location evidence="1">Membrane</location>
        <topology evidence="1">Multi-pass membrane protein</topology>
    </subcellularLocation>
</comment>
<keyword evidence="5" id="KW-0677">Repeat</keyword>
<evidence type="ECO:0008006" key="12">
    <source>
        <dbReference type="Google" id="ProtNLM"/>
    </source>
</evidence>
<dbReference type="GO" id="GO:0016020">
    <property type="term" value="C:membrane"/>
    <property type="evidence" value="ECO:0007669"/>
    <property type="project" value="UniProtKB-SubCell"/>
</dbReference>
<keyword evidence="6" id="KW-1133">Transmembrane helix</keyword>
<evidence type="ECO:0000256" key="8">
    <source>
        <dbReference type="PROSITE-ProRule" id="PRU00282"/>
    </source>
</evidence>
<dbReference type="PANTHER" id="PTHR45667">
    <property type="entry name" value="S-ADENOSYLMETHIONINE MITOCHONDRIAL CARRIER PROTEIN"/>
    <property type="match status" value="1"/>
</dbReference>
<evidence type="ECO:0000256" key="3">
    <source>
        <dbReference type="ARBA" id="ARBA00022448"/>
    </source>
</evidence>
<keyword evidence="7 8" id="KW-0472">Membrane</keyword>
<comment type="similarity">
    <text evidence="2 9">Belongs to the mitochondrial carrier (TC 2.A.29) family.</text>
</comment>
<dbReference type="Gene3D" id="1.50.40.10">
    <property type="entry name" value="Mitochondrial carrier domain"/>
    <property type="match status" value="2"/>
</dbReference>
<dbReference type="FunFam" id="1.50.40.10:FF:000227">
    <property type="entry name" value="Predicted protein"/>
    <property type="match status" value="1"/>
</dbReference>
<evidence type="ECO:0000256" key="7">
    <source>
        <dbReference type="ARBA" id="ARBA00023136"/>
    </source>
</evidence>
<organism evidence="10 11">
    <name type="scientific">Ceratodon purpureus</name>
    <name type="common">Fire moss</name>
    <name type="synonym">Dicranum purpureum</name>
    <dbReference type="NCBI Taxonomy" id="3225"/>
    <lineage>
        <taxon>Eukaryota</taxon>
        <taxon>Viridiplantae</taxon>
        <taxon>Streptophyta</taxon>
        <taxon>Embryophyta</taxon>
        <taxon>Bryophyta</taxon>
        <taxon>Bryophytina</taxon>
        <taxon>Bryopsida</taxon>
        <taxon>Dicranidae</taxon>
        <taxon>Pseudoditrichales</taxon>
        <taxon>Ditrichaceae</taxon>
        <taxon>Ceratodon</taxon>
    </lineage>
</organism>
<feature type="repeat" description="Solcar" evidence="8">
    <location>
        <begin position="21"/>
        <end position="110"/>
    </location>
</feature>
<keyword evidence="4 8" id="KW-0812">Transmembrane</keyword>
<evidence type="ECO:0000256" key="1">
    <source>
        <dbReference type="ARBA" id="ARBA00004141"/>
    </source>
</evidence>
<evidence type="ECO:0000256" key="4">
    <source>
        <dbReference type="ARBA" id="ARBA00022692"/>
    </source>
</evidence>
<name>A0A8T0GG37_CERPU</name>